<accession>A0A928V1S8</accession>
<evidence type="ECO:0000313" key="5">
    <source>
        <dbReference type="Proteomes" id="UP000652567"/>
    </source>
</evidence>
<gene>
    <name evidence="4" type="ORF">C4F51_08300</name>
</gene>
<sequence length="412" mass="46104">MPDRFDQQSLNAFYQQESRRVLATLIRLLGDFDLAEDAMQEAFTAAWHQWPQAGIPANPYSWLVSTGRFKAIDLLRKRSRLQARETAWLEQQELLSDAENFAEPTGFIEDDRLRLIFTCCHPALSKEARVALTLREVCGLTTEAIARTFLVTPSTLAQRIVRARQKIRTANIPYEIPDQTIFAERLQSVLQVIYLVFNEGYSSLLPAAAGTPDLASEAIRLTRLLHELHTDDEINGLLALMLLQESRRATRVTENGDLILLEDQDRSLWNAELIGEGVSRVQEAWAAGNPGFYSLQAAIAALHAEAASAQDTDWHEISGIYTLLLNRYPSPVIALNRAIAVAMHEGAQAGIDLITPLIERELANYHYAYAARAKLYRQCGNTDAAKADYGKALNLSDREAEKAFLQAQLRAL</sequence>
<dbReference type="GO" id="GO:0006352">
    <property type="term" value="P:DNA-templated transcription initiation"/>
    <property type="evidence" value="ECO:0007669"/>
    <property type="project" value="InterPro"/>
</dbReference>
<protein>
    <submittedName>
        <fullName evidence="4">RNA polymerase sigma factor</fullName>
    </submittedName>
</protein>
<dbReference type="NCBIfam" id="TIGR02937">
    <property type="entry name" value="sigma70-ECF"/>
    <property type="match status" value="1"/>
</dbReference>
<dbReference type="PANTHER" id="PTHR47756">
    <property type="entry name" value="BLL6612 PROTEIN-RELATED"/>
    <property type="match status" value="1"/>
</dbReference>
<dbReference type="Pfam" id="PF08281">
    <property type="entry name" value="Sigma70_r4_2"/>
    <property type="match status" value="1"/>
</dbReference>
<evidence type="ECO:0000259" key="1">
    <source>
        <dbReference type="Pfam" id="PF04542"/>
    </source>
</evidence>
<dbReference type="RefSeq" id="WP_193908845.1">
    <property type="nucleotide sequence ID" value="NZ_PRDL01000001.1"/>
</dbReference>
<dbReference type="PANTHER" id="PTHR47756:SF2">
    <property type="entry name" value="BLL6612 PROTEIN"/>
    <property type="match status" value="1"/>
</dbReference>
<dbReference type="Gene3D" id="1.10.1740.10">
    <property type="match status" value="1"/>
</dbReference>
<dbReference type="InterPro" id="IPR013324">
    <property type="entry name" value="RNA_pol_sigma_r3/r4-like"/>
</dbReference>
<feature type="domain" description="RNA polymerase sigma-70 region 2" evidence="1">
    <location>
        <begin position="13"/>
        <end position="80"/>
    </location>
</feature>
<dbReference type="AlphaFoldDB" id="A0A928V1S8"/>
<dbReference type="InterPro" id="IPR046531">
    <property type="entry name" value="DUF6596"/>
</dbReference>
<evidence type="ECO:0000259" key="2">
    <source>
        <dbReference type="Pfam" id="PF08281"/>
    </source>
</evidence>
<dbReference type="InterPro" id="IPR036388">
    <property type="entry name" value="WH-like_DNA-bd_sf"/>
</dbReference>
<name>A0A928V1S8_9GAMM</name>
<dbReference type="InterPro" id="IPR013325">
    <property type="entry name" value="RNA_pol_sigma_r2"/>
</dbReference>
<comment type="caution">
    <text evidence="4">The sequence shown here is derived from an EMBL/GenBank/DDBJ whole genome shotgun (WGS) entry which is preliminary data.</text>
</comment>
<evidence type="ECO:0000313" key="4">
    <source>
        <dbReference type="EMBL" id="MBE8717188.1"/>
    </source>
</evidence>
<dbReference type="SUPFAM" id="SSF88946">
    <property type="entry name" value="Sigma2 domain of RNA polymerase sigma factors"/>
    <property type="match status" value="1"/>
</dbReference>
<dbReference type="EMBL" id="PRDL01000001">
    <property type="protein sequence ID" value="MBE8717188.1"/>
    <property type="molecule type" value="Genomic_DNA"/>
</dbReference>
<reference evidence="4" key="1">
    <citation type="submission" date="2018-07" db="EMBL/GenBank/DDBJ databases">
        <title>Genome assembly of strain Ka43.</title>
        <authorList>
            <person name="Kukolya J."/>
            <person name="Nagy I."/>
            <person name="Horvath B."/>
            <person name="Toth A."/>
        </authorList>
    </citation>
    <scope>NUCLEOTIDE SEQUENCE</scope>
    <source>
        <strain evidence="4">KB43</strain>
    </source>
</reference>
<dbReference type="GO" id="GO:0016987">
    <property type="term" value="F:sigma factor activity"/>
    <property type="evidence" value="ECO:0007669"/>
    <property type="project" value="InterPro"/>
</dbReference>
<dbReference type="SUPFAM" id="SSF88659">
    <property type="entry name" value="Sigma3 and sigma4 domains of RNA polymerase sigma factors"/>
    <property type="match status" value="1"/>
</dbReference>
<organism evidence="4 5">
    <name type="scientific">Cellvibrio polysaccharolyticus</name>
    <dbReference type="NCBI Taxonomy" id="2082724"/>
    <lineage>
        <taxon>Bacteria</taxon>
        <taxon>Pseudomonadati</taxon>
        <taxon>Pseudomonadota</taxon>
        <taxon>Gammaproteobacteria</taxon>
        <taxon>Cellvibrionales</taxon>
        <taxon>Cellvibrionaceae</taxon>
        <taxon>Cellvibrio</taxon>
    </lineage>
</organism>
<dbReference type="InterPro" id="IPR014284">
    <property type="entry name" value="RNA_pol_sigma-70_dom"/>
</dbReference>
<dbReference type="InterPro" id="IPR007627">
    <property type="entry name" value="RNA_pol_sigma70_r2"/>
</dbReference>
<dbReference type="Pfam" id="PF20239">
    <property type="entry name" value="DUF6596"/>
    <property type="match status" value="1"/>
</dbReference>
<feature type="domain" description="DUF6596" evidence="3">
    <location>
        <begin position="185"/>
        <end position="284"/>
    </location>
</feature>
<dbReference type="Pfam" id="PF04542">
    <property type="entry name" value="Sigma70_r2"/>
    <property type="match status" value="1"/>
</dbReference>
<proteinExistence type="predicted"/>
<dbReference type="GO" id="GO:0003677">
    <property type="term" value="F:DNA binding"/>
    <property type="evidence" value="ECO:0007669"/>
    <property type="project" value="InterPro"/>
</dbReference>
<dbReference type="Proteomes" id="UP000652567">
    <property type="component" value="Unassembled WGS sequence"/>
</dbReference>
<dbReference type="InterPro" id="IPR013249">
    <property type="entry name" value="RNA_pol_sigma70_r4_t2"/>
</dbReference>
<evidence type="ECO:0000259" key="3">
    <source>
        <dbReference type="Pfam" id="PF20239"/>
    </source>
</evidence>
<dbReference type="Gene3D" id="1.10.10.10">
    <property type="entry name" value="Winged helix-like DNA-binding domain superfamily/Winged helix DNA-binding domain"/>
    <property type="match status" value="1"/>
</dbReference>
<keyword evidence="5" id="KW-1185">Reference proteome</keyword>
<feature type="domain" description="RNA polymerase sigma factor 70 region 4 type 2" evidence="2">
    <location>
        <begin position="116"/>
        <end position="167"/>
    </location>
</feature>